<dbReference type="InterPro" id="IPR014001">
    <property type="entry name" value="Helicase_ATP-bd"/>
</dbReference>
<dbReference type="CDD" id="cd17990">
    <property type="entry name" value="DEXHc_HrpB"/>
    <property type="match status" value="1"/>
</dbReference>
<dbReference type="PROSITE" id="PS51194">
    <property type="entry name" value="HELICASE_CTER"/>
    <property type="match status" value="1"/>
</dbReference>
<dbReference type="SUPFAM" id="SSF52540">
    <property type="entry name" value="P-loop containing nucleoside triphosphate hydrolases"/>
    <property type="match status" value="1"/>
</dbReference>
<dbReference type="InterPro" id="IPR049614">
    <property type="entry name" value="HrpB_DEXH"/>
</dbReference>
<keyword evidence="3 7" id="KW-0347">Helicase</keyword>
<dbReference type="InterPro" id="IPR007502">
    <property type="entry name" value="Helicase-assoc_dom"/>
</dbReference>
<dbReference type="PANTHER" id="PTHR43519:SF1">
    <property type="entry name" value="ATP-DEPENDENT RNA HELICASE HRPB"/>
    <property type="match status" value="1"/>
</dbReference>
<dbReference type="PROSITE" id="PS51192">
    <property type="entry name" value="HELICASE_ATP_BIND_1"/>
    <property type="match status" value="1"/>
</dbReference>
<feature type="domain" description="Helicase C-terminal" evidence="6">
    <location>
        <begin position="215"/>
        <end position="377"/>
    </location>
</feature>
<dbReference type="Gene3D" id="1.20.120.1080">
    <property type="match status" value="1"/>
</dbReference>
<dbReference type="InterPro" id="IPR013689">
    <property type="entry name" value="RNA_helicase_ATP-dep_HrpB_C"/>
</dbReference>
<dbReference type="Proteomes" id="UP000647587">
    <property type="component" value="Unassembled WGS sequence"/>
</dbReference>
<keyword evidence="1" id="KW-0547">Nucleotide-binding</keyword>
<evidence type="ECO:0000259" key="5">
    <source>
        <dbReference type="PROSITE" id="PS51192"/>
    </source>
</evidence>
<comment type="caution">
    <text evidence="7">The sequence shown here is derived from an EMBL/GenBank/DDBJ whole genome shotgun (WGS) entry which is preliminary data.</text>
</comment>
<dbReference type="Pfam" id="PF24473">
    <property type="entry name" value="CON_HrpB"/>
    <property type="match status" value="1"/>
</dbReference>
<dbReference type="InterPro" id="IPR056329">
    <property type="entry name" value="CON_HrpB"/>
</dbReference>
<dbReference type="Pfam" id="PF00271">
    <property type="entry name" value="Helicase_C"/>
    <property type="match status" value="1"/>
</dbReference>
<dbReference type="SMART" id="SM00487">
    <property type="entry name" value="DEXDc"/>
    <property type="match status" value="1"/>
</dbReference>
<dbReference type="SMART" id="SM00490">
    <property type="entry name" value="HELICc"/>
    <property type="match status" value="1"/>
</dbReference>
<protein>
    <submittedName>
        <fullName evidence="7">ATP-dependent helicase HrpB</fullName>
    </submittedName>
</protein>
<dbReference type="RefSeq" id="WP_189004092.1">
    <property type="nucleotide sequence ID" value="NZ_BMPP01000001.1"/>
</dbReference>
<dbReference type="Gene3D" id="3.40.50.300">
    <property type="entry name" value="P-loop containing nucleotide triphosphate hydrolases"/>
    <property type="match status" value="2"/>
</dbReference>
<evidence type="ECO:0000313" key="8">
    <source>
        <dbReference type="Proteomes" id="UP000647587"/>
    </source>
</evidence>
<dbReference type="GO" id="GO:0004386">
    <property type="term" value="F:helicase activity"/>
    <property type="evidence" value="ECO:0007669"/>
    <property type="project" value="UniProtKB-KW"/>
</dbReference>
<evidence type="ECO:0000313" key="7">
    <source>
        <dbReference type="EMBL" id="GGK14165.1"/>
    </source>
</evidence>
<dbReference type="EMBL" id="BMPP01000001">
    <property type="protein sequence ID" value="GGK14165.1"/>
    <property type="molecule type" value="Genomic_DNA"/>
</dbReference>
<proteinExistence type="predicted"/>
<dbReference type="CDD" id="cd18791">
    <property type="entry name" value="SF2_C_RHA"/>
    <property type="match status" value="1"/>
</dbReference>
<accession>A0ABQ2EJB8</accession>
<dbReference type="PIRSF" id="PIRSF005496">
    <property type="entry name" value="ATP_hel_hrpB"/>
    <property type="match status" value="1"/>
</dbReference>
<name>A0ABQ2EJB8_9DEIO</name>
<dbReference type="Pfam" id="PF08482">
    <property type="entry name" value="HrpB_C"/>
    <property type="match status" value="1"/>
</dbReference>
<evidence type="ECO:0000256" key="3">
    <source>
        <dbReference type="ARBA" id="ARBA00022806"/>
    </source>
</evidence>
<dbReference type="SMART" id="SM00847">
    <property type="entry name" value="HA2"/>
    <property type="match status" value="1"/>
</dbReference>
<gene>
    <name evidence="7" type="ORF">GCM10008955_04390</name>
</gene>
<dbReference type="InterPro" id="IPR011545">
    <property type="entry name" value="DEAD/DEAH_box_helicase_dom"/>
</dbReference>
<dbReference type="InterPro" id="IPR027417">
    <property type="entry name" value="P-loop_NTPase"/>
</dbReference>
<dbReference type="Pfam" id="PF00270">
    <property type="entry name" value="DEAD"/>
    <property type="match status" value="1"/>
</dbReference>
<dbReference type="NCBIfam" id="TIGR01970">
    <property type="entry name" value="DEAH_box_HrpB"/>
    <property type="match status" value="1"/>
</dbReference>
<evidence type="ECO:0000256" key="4">
    <source>
        <dbReference type="ARBA" id="ARBA00022840"/>
    </source>
</evidence>
<organism evidence="7 8">
    <name type="scientific">Deinococcus malanensis</name>
    <dbReference type="NCBI Taxonomy" id="1706855"/>
    <lineage>
        <taxon>Bacteria</taxon>
        <taxon>Thermotogati</taxon>
        <taxon>Deinococcota</taxon>
        <taxon>Deinococci</taxon>
        <taxon>Deinococcales</taxon>
        <taxon>Deinococcaceae</taxon>
        <taxon>Deinococcus</taxon>
    </lineage>
</organism>
<keyword evidence="4" id="KW-0067">ATP-binding</keyword>
<dbReference type="InterPro" id="IPR001650">
    <property type="entry name" value="Helicase_C-like"/>
</dbReference>
<feature type="domain" description="Helicase ATP-binding" evidence="5">
    <location>
        <begin position="27"/>
        <end position="176"/>
    </location>
</feature>
<evidence type="ECO:0000259" key="6">
    <source>
        <dbReference type="PROSITE" id="PS51194"/>
    </source>
</evidence>
<sequence>MVPIRTTIGRVSTAATLPIHEVIPALRRALTLHRLVVLQAPPGAGKSTSLPLSLLGEPWLAGQQIIMLQPRRVAARAVAARLAEGLGEEPGGVVGYRVRFESRTSGRTRIEVVTEGILTRRLQRDPELSGVGLVILDEFHERSLNADLALALLREVQGALRDDLRVLVMSATLDPELPARLDAPMVESQGRAYPVEVRYLSADPVGRVEDLVARAVRDALDRDQGDVLAFLPGVREIRAAQGKLAGVDAQVLPLYGDLPLREQRRALLPDPVGQRKVVLSTSIAETSLTIEGVRVVVDGGLSRTQHFDPATGLTRMVTGRVTRDAATQRAGRAGRTAPGVAYRLWSERTQPLLGAARPAEILEADLAPLTLELAQWGAPDPGALAWLDAPPPPRIETARALLRGLDALDEQGRATTEGARLLDFPTHPRIAHLLTGGAAQGQGALAADVAALLEERDPLPSGSGTDLTDRVAALRRWRDVGAGGGDPAVLERVERLSRQWRQLLGVGAADDAPDPFAVGALVARAYPEREALARPITAGLSRGRFLLAGGQGAALPEGDALAGASALAVAHLDAAQAEGRVFLAAPLDLQLLRAQATWEDSVRWDTRSGTLVAQQELRVGALVLETRPLRQIPAAQRINALSGAIRAEGLHLLTFSPEAAQWRARVESLRHWRPDDNWPDVSDRALLDTLDDWLGPLLGGARSREDLARLSLLPAFQALLEWPKPQQLDDLAPTHLSVPSGSRVRLEYRLGAEPPILAVKLQELFGLEQTPTVNAGRTPVLLHLLSPGGRPVQVTQDLRSFWNSSYFEVRKDLRGRYPKHPWPDDPWTHLPTRFTKKRGG</sequence>
<dbReference type="InterPro" id="IPR010225">
    <property type="entry name" value="HrpB"/>
</dbReference>
<evidence type="ECO:0000256" key="1">
    <source>
        <dbReference type="ARBA" id="ARBA00022741"/>
    </source>
</evidence>
<keyword evidence="8" id="KW-1185">Reference proteome</keyword>
<dbReference type="PANTHER" id="PTHR43519">
    <property type="entry name" value="ATP-DEPENDENT RNA HELICASE HRPB"/>
    <property type="match status" value="1"/>
</dbReference>
<reference evidence="8" key="1">
    <citation type="journal article" date="2019" name="Int. J. Syst. Evol. Microbiol.">
        <title>The Global Catalogue of Microorganisms (GCM) 10K type strain sequencing project: providing services to taxonomists for standard genome sequencing and annotation.</title>
        <authorList>
            <consortium name="The Broad Institute Genomics Platform"/>
            <consortium name="The Broad Institute Genome Sequencing Center for Infectious Disease"/>
            <person name="Wu L."/>
            <person name="Ma J."/>
        </authorList>
    </citation>
    <scope>NUCLEOTIDE SEQUENCE [LARGE SCALE GENOMIC DNA]</scope>
    <source>
        <strain evidence="8">JCM 30331</strain>
    </source>
</reference>
<evidence type="ECO:0000256" key="2">
    <source>
        <dbReference type="ARBA" id="ARBA00022801"/>
    </source>
</evidence>
<keyword evidence="2" id="KW-0378">Hydrolase</keyword>